<accession>A0A261GAJ9</accession>
<dbReference type="RefSeq" id="WP_415459750.1">
    <property type="nucleotide sequence ID" value="NZ_JBDNSG010000021.1"/>
</dbReference>
<dbReference type="SMART" id="SM00478">
    <property type="entry name" value="ENDO3c"/>
    <property type="match status" value="1"/>
</dbReference>
<dbReference type="InterPro" id="IPR003265">
    <property type="entry name" value="HhH-GPD_domain"/>
</dbReference>
<dbReference type="PANTHER" id="PTHR10359">
    <property type="entry name" value="A/G-SPECIFIC ADENINE GLYCOSYLASE/ENDONUCLEASE III"/>
    <property type="match status" value="1"/>
</dbReference>
<dbReference type="GO" id="GO:0004519">
    <property type="term" value="F:endonuclease activity"/>
    <property type="evidence" value="ECO:0007669"/>
    <property type="project" value="UniProtKB-KW"/>
</dbReference>
<reference evidence="6 7" key="1">
    <citation type="journal article" date="2017" name="BMC Genomics">
        <title>Comparative genomic and phylogenomic analyses of the Bifidobacteriaceae family.</title>
        <authorList>
            <person name="Lugli G.A."/>
            <person name="Milani C."/>
            <person name="Turroni F."/>
            <person name="Duranti S."/>
            <person name="Mancabelli L."/>
            <person name="Mangifesta M."/>
            <person name="Ferrario C."/>
            <person name="Modesto M."/>
            <person name="Mattarelli P."/>
            <person name="Jiri K."/>
            <person name="van Sinderen D."/>
            <person name="Ventura M."/>
        </authorList>
    </citation>
    <scope>NUCLEOTIDE SEQUENCE [LARGE SCALE GENOMIC DNA]</scope>
    <source>
        <strain evidence="6 7">LMG 28769</strain>
    </source>
</reference>
<evidence type="ECO:0000313" key="6">
    <source>
        <dbReference type="EMBL" id="OZG68457.1"/>
    </source>
</evidence>
<feature type="domain" description="HhH-GPD" evidence="5">
    <location>
        <begin position="46"/>
        <end position="202"/>
    </location>
</feature>
<dbReference type="InterPro" id="IPR023170">
    <property type="entry name" value="HhH_base_excis_C"/>
</dbReference>
<dbReference type="PANTHER" id="PTHR10359:SF19">
    <property type="entry name" value="DNA REPAIR GLYCOSYLASE MJ1434-RELATED"/>
    <property type="match status" value="1"/>
</dbReference>
<gene>
    <name evidence="6" type="ORF">BAQU_0275</name>
</gene>
<dbReference type="InterPro" id="IPR011257">
    <property type="entry name" value="DNA_glycosylase"/>
</dbReference>
<keyword evidence="6" id="KW-0540">Nuclease</keyword>
<proteinExistence type="predicted"/>
<evidence type="ECO:0000256" key="2">
    <source>
        <dbReference type="ARBA" id="ARBA00022723"/>
    </source>
</evidence>
<comment type="caution">
    <text evidence="6">The sequence shown here is derived from an EMBL/GenBank/DDBJ whole genome shotgun (WGS) entry which is preliminary data.</text>
</comment>
<dbReference type="SUPFAM" id="SSF48150">
    <property type="entry name" value="DNA-glycosylase"/>
    <property type="match status" value="1"/>
</dbReference>
<organism evidence="6 7">
    <name type="scientific">Bifidobacterium aquikefiri</name>
    <dbReference type="NCBI Taxonomy" id="1653207"/>
    <lineage>
        <taxon>Bacteria</taxon>
        <taxon>Bacillati</taxon>
        <taxon>Actinomycetota</taxon>
        <taxon>Actinomycetes</taxon>
        <taxon>Bifidobacteriales</taxon>
        <taxon>Bifidobacteriaceae</taxon>
        <taxon>Bifidobacterium</taxon>
    </lineage>
</organism>
<dbReference type="GO" id="GO:0051539">
    <property type="term" value="F:4 iron, 4 sulfur cluster binding"/>
    <property type="evidence" value="ECO:0007669"/>
    <property type="project" value="UniProtKB-KW"/>
</dbReference>
<evidence type="ECO:0000256" key="4">
    <source>
        <dbReference type="ARBA" id="ARBA00023014"/>
    </source>
</evidence>
<protein>
    <submittedName>
        <fullName evidence="6">Endonuclease</fullName>
    </submittedName>
</protein>
<keyword evidence="7" id="KW-1185">Reference proteome</keyword>
<evidence type="ECO:0000256" key="3">
    <source>
        <dbReference type="ARBA" id="ARBA00023004"/>
    </source>
</evidence>
<evidence type="ECO:0000259" key="5">
    <source>
        <dbReference type="SMART" id="SM00478"/>
    </source>
</evidence>
<keyword evidence="1" id="KW-0004">4Fe-4S</keyword>
<dbReference type="EMBL" id="MWXA01000002">
    <property type="protein sequence ID" value="OZG68457.1"/>
    <property type="molecule type" value="Genomic_DNA"/>
</dbReference>
<dbReference type="GO" id="GO:0046872">
    <property type="term" value="F:metal ion binding"/>
    <property type="evidence" value="ECO:0007669"/>
    <property type="project" value="UniProtKB-KW"/>
</dbReference>
<dbReference type="Pfam" id="PF00730">
    <property type="entry name" value="HhH-GPD"/>
    <property type="match status" value="1"/>
</dbReference>
<keyword evidence="2" id="KW-0479">Metal-binding</keyword>
<dbReference type="AlphaFoldDB" id="A0A261GAJ9"/>
<dbReference type="Gene3D" id="1.10.340.30">
    <property type="entry name" value="Hypothetical protein, domain 2"/>
    <property type="match status" value="1"/>
</dbReference>
<evidence type="ECO:0000256" key="1">
    <source>
        <dbReference type="ARBA" id="ARBA00022485"/>
    </source>
</evidence>
<dbReference type="Gene3D" id="1.10.1670.10">
    <property type="entry name" value="Helix-hairpin-Helix base-excision DNA repair enzymes (C-terminal)"/>
    <property type="match status" value="1"/>
</dbReference>
<dbReference type="Proteomes" id="UP000216451">
    <property type="component" value="Unassembled WGS sequence"/>
</dbReference>
<dbReference type="CDD" id="cd00056">
    <property type="entry name" value="ENDO3c"/>
    <property type="match status" value="1"/>
</dbReference>
<name>A0A261GAJ9_9BIFI</name>
<dbReference type="PIRSF" id="PIRSF001435">
    <property type="entry name" value="Nth"/>
    <property type="match status" value="1"/>
</dbReference>
<sequence length="226" mass="25983">MNMADSGKAGMQTKLFSVYQILRERYGDLHWWPAKTPYEVMVGAILTQNTAWTNVDKALDNLRPDRLHAEIIARMPREELIDAIRPAGFFNQKSTYLKALTAWFAQYDYDAEAVRRHPLKQLRAELLATKGVGQETADDILLYAFNKPTFIVDAYTNRLLHRIPIEAGKNNTEIKTFCESQLPRSVELYNSFHALIVTNAKEHCRKRPLCNNCPLFDQCSKMGILF</sequence>
<keyword evidence="4" id="KW-0411">Iron-sulfur</keyword>
<dbReference type="GO" id="GO:0006284">
    <property type="term" value="P:base-excision repair"/>
    <property type="evidence" value="ECO:0007669"/>
    <property type="project" value="InterPro"/>
</dbReference>
<keyword evidence="6" id="KW-0255">Endonuclease</keyword>
<keyword evidence="3" id="KW-0408">Iron</keyword>
<evidence type="ECO:0000313" key="7">
    <source>
        <dbReference type="Proteomes" id="UP000216451"/>
    </source>
</evidence>
<keyword evidence="6" id="KW-0378">Hydrolase</keyword>